<dbReference type="AlphaFoldDB" id="A0A550BV67"/>
<proteinExistence type="predicted"/>
<organism evidence="1 2">
    <name type="scientific">Schizophyllum amplum</name>
    <dbReference type="NCBI Taxonomy" id="97359"/>
    <lineage>
        <taxon>Eukaryota</taxon>
        <taxon>Fungi</taxon>
        <taxon>Dikarya</taxon>
        <taxon>Basidiomycota</taxon>
        <taxon>Agaricomycotina</taxon>
        <taxon>Agaricomycetes</taxon>
        <taxon>Agaricomycetidae</taxon>
        <taxon>Agaricales</taxon>
        <taxon>Schizophyllaceae</taxon>
        <taxon>Schizophyllum</taxon>
    </lineage>
</organism>
<sequence>MIACPSDAPEWVSANLAALNLPELGPKYLAAVQSWILLEGCWDYDANKGASAKGSVARPDLLDKWIWAGRAPRVKRLPAVSDIHAFENNVWQWWSSLQPVWRKMDADGRPSEDRDVEMSADWGILSIHGQNGLLNAVAVSCWWGMALDGRGSRSWERFLDDIIWVCEEQAESA</sequence>
<gene>
    <name evidence="1" type="ORF">BD626DRAFT_551559</name>
</gene>
<dbReference type="OrthoDB" id="2803783at2759"/>
<dbReference type="STRING" id="97359.A0A550BV67"/>
<accession>A0A550BV67</accession>
<evidence type="ECO:0000313" key="1">
    <source>
        <dbReference type="EMBL" id="TRM56403.1"/>
    </source>
</evidence>
<evidence type="ECO:0000313" key="2">
    <source>
        <dbReference type="Proteomes" id="UP000320762"/>
    </source>
</evidence>
<reference evidence="1 2" key="1">
    <citation type="journal article" date="2019" name="New Phytol.">
        <title>Comparative genomics reveals unique wood-decay strategies and fruiting body development in the Schizophyllaceae.</title>
        <authorList>
            <person name="Almasi E."/>
            <person name="Sahu N."/>
            <person name="Krizsan K."/>
            <person name="Balint B."/>
            <person name="Kovacs G.M."/>
            <person name="Kiss B."/>
            <person name="Cseklye J."/>
            <person name="Drula E."/>
            <person name="Henrissat B."/>
            <person name="Nagy I."/>
            <person name="Chovatia M."/>
            <person name="Adam C."/>
            <person name="LaButti K."/>
            <person name="Lipzen A."/>
            <person name="Riley R."/>
            <person name="Grigoriev I.V."/>
            <person name="Nagy L.G."/>
        </authorList>
    </citation>
    <scope>NUCLEOTIDE SEQUENCE [LARGE SCALE GENOMIC DNA]</scope>
    <source>
        <strain evidence="1 2">NL-1724</strain>
    </source>
</reference>
<keyword evidence="2" id="KW-1185">Reference proteome</keyword>
<comment type="caution">
    <text evidence="1">The sequence shown here is derived from an EMBL/GenBank/DDBJ whole genome shotgun (WGS) entry which is preliminary data.</text>
</comment>
<dbReference type="EMBL" id="VDMD01000070">
    <property type="protein sequence ID" value="TRM56403.1"/>
    <property type="molecule type" value="Genomic_DNA"/>
</dbReference>
<name>A0A550BV67_9AGAR</name>
<protein>
    <submittedName>
        <fullName evidence="1">Uncharacterized protein</fullName>
    </submittedName>
</protein>
<dbReference type="Proteomes" id="UP000320762">
    <property type="component" value="Unassembled WGS sequence"/>
</dbReference>